<evidence type="ECO:0000259" key="2">
    <source>
        <dbReference type="PROSITE" id="PS51194"/>
    </source>
</evidence>
<keyword evidence="3" id="KW-0547">Nucleotide-binding</keyword>
<dbReference type="GO" id="GO:0003677">
    <property type="term" value="F:DNA binding"/>
    <property type="evidence" value="ECO:0007669"/>
    <property type="project" value="InterPro"/>
</dbReference>
<evidence type="ECO:0000313" key="3">
    <source>
        <dbReference type="EMBL" id="MDU0241058.1"/>
    </source>
</evidence>
<dbReference type="GO" id="GO:0005829">
    <property type="term" value="C:cytosol"/>
    <property type="evidence" value="ECO:0007669"/>
    <property type="project" value="TreeGrafter"/>
</dbReference>
<dbReference type="AlphaFoldDB" id="A0A395VCJ4"/>
<dbReference type="Proteomes" id="UP001181239">
    <property type="component" value="Unassembled WGS sequence"/>
</dbReference>
<dbReference type="GO" id="GO:0005524">
    <property type="term" value="F:ATP binding"/>
    <property type="evidence" value="ECO:0007669"/>
    <property type="project" value="InterPro"/>
</dbReference>
<dbReference type="PANTHER" id="PTHR47396">
    <property type="entry name" value="TYPE I RESTRICTION ENZYME ECOKI R PROTEIN"/>
    <property type="match status" value="1"/>
</dbReference>
<dbReference type="Gene3D" id="3.40.50.300">
    <property type="entry name" value="P-loop containing nucleotide triphosphate hydrolases"/>
    <property type="match status" value="2"/>
</dbReference>
<dbReference type="PROSITE" id="PS51194">
    <property type="entry name" value="HELICASE_CTER"/>
    <property type="match status" value="1"/>
</dbReference>
<dbReference type="EC" id="3.6.4.-" evidence="3"/>
<gene>
    <name evidence="3" type="ORF">RVH43_10655</name>
</gene>
<evidence type="ECO:0000259" key="1">
    <source>
        <dbReference type="PROSITE" id="PS51192"/>
    </source>
</evidence>
<feature type="domain" description="Helicase ATP-binding" evidence="1">
    <location>
        <begin position="19"/>
        <end position="165"/>
    </location>
</feature>
<dbReference type="PANTHER" id="PTHR47396:SF1">
    <property type="entry name" value="ATP-DEPENDENT HELICASE IRC3-RELATED"/>
    <property type="match status" value="1"/>
</dbReference>
<proteinExistence type="predicted"/>
<keyword evidence="3" id="KW-0378">Hydrolase</keyword>
<dbReference type="GO" id="GO:0016787">
    <property type="term" value="F:hydrolase activity"/>
    <property type="evidence" value="ECO:0007669"/>
    <property type="project" value="UniProtKB-KW"/>
</dbReference>
<evidence type="ECO:0000313" key="4">
    <source>
        <dbReference type="Proteomes" id="UP001181239"/>
    </source>
</evidence>
<reference evidence="3" key="1">
    <citation type="submission" date="2023-10" db="EMBL/GenBank/DDBJ databases">
        <title>Genome of Potential pathogenic bacteria in Crohn's disease.</title>
        <authorList>
            <person name="Rodriguez-Palacios A."/>
        </authorList>
    </citation>
    <scope>NUCLEOTIDE SEQUENCE</scope>
    <source>
        <strain evidence="3">CavFT-hAR11</strain>
    </source>
</reference>
<dbReference type="InterPro" id="IPR050742">
    <property type="entry name" value="Helicase_Restrict-Modif_Enz"/>
</dbReference>
<dbReference type="Pfam" id="PF00271">
    <property type="entry name" value="Helicase_C"/>
    <property type="match status" value="1"/>
</dbReference>
<dbReference type="Pfam" id="PF04851">
    <property type="entry name" value="ResIII"/>
    <property type="match status" value="1"/>
</dbReference>
<dbReference type="RefSeq" id="WP_117697390.1">
    <property type="nucleotide sequence ID" value="NZ_JAKKWW010000043.1"/>
</dbReference>
<comment type="caution">
    <text evidence="3">The sequence shown here is derived from an EMBL/GenBank/DDBJ whole genome shotgun (WGS) entry which is preliminary data.</text>
</comment>
<keyword evidence="3" id="KW-0347">Helicase</keyword>
<dbReference type="InterPro" id="IPR014001">
    <property type="entry name" value="Helicase_ATP-bd"/>
</dbReference>
<dbReference type="InterPro" id="IPR001650">
    <property type="entry name" value="Helicase_C-like"/>
</dbReference>
<dbReference type="PROSITE" id="PS51192">
    <property type="entry name" value="HELICASE_ATP_BIND_1"/>
    <property type="match status" value="1"/>
</dbReference>
<dbReference type="GO" id="GO:0004386">
    <property type="term" value="F:helicase activity"/>
    <property type="evidence" value="ECO:0007669"/>
    <property type="project" value="UniProtKB-KW"/>
</dbReference>
<organism evidence="3 4">
    <name type="scientific">Phocaeicola vulgatus</name>
    <name type="common">Bacteroides vulgatus</name>
    <dbReference type="NCBI Taxonomy" id="821"/>
    <lineage>
        <taxon>Bacteria</taxon>
        <taxon>Pseudomonadati</taxon>
        <taxon>Bacteroidota</taxon>
        <taxon>Bacteroidia</taxon>
        <taxon>Bacteroidales</taxon>
        <taxon>Bacteroidaceae</taxon>
        <taxon>Phocaeicola</taxon>
    </lineage>
</organism>
<name>A0A395VCJ4_PHOVU</name>
<protein>
    <submittedName>
        <fullName evidence="3">DEAD/DEAH box helicase</fullName>
        <ecNumber evidence="3">3.6.4.-</ecNumber>
    </submittedName>
</protein>
<dbReference type="SUPFAM" id="SSF52540">
    <property type="entry name" value="P-loop containing nucleoside triphosphate hydrolases"/>
    <property type="match status" value="1"/>
</dbReference>
<dbReference type="InterPro" id="IPR027417">
    <property type="entry name" value="P-loop_NTPase"/>
</dbReference>
<dbReference type="EMBL" id="JAWDET010000006">
    <property type="protein sequence ID" value="MDU0241058.1"/>
    <property type="molecule type" value="Genomic_DNA"/>
</dbReference>
<dbReference type="InterPro" id="IPR006935">
    <property type="entry name" value="Helicase/UvrB_N"/>
</dbReference>
<sequence>MKYQLRDYQKKASDAAVMYFKMKSGRNGLLVLPTGAGKSLIIADIAARLEEPLIVFQPNKEILEQNFAKLQTYGIWDCSIYSASVGRKEISRITFATIGSVIRHMKDFQHFKNILIDECHLVKPSDGMYKRFFEQAERRIVGLTATPYRLYSCMNGSMLKFLTRTRPRVFSQVLYYCQVSELLAKGFLSRLKYYDVTRIDLTKVRRNSSGADFDDASLSDEFRRVDLYGYLISIVKRLLHPKVGGARKGMLVFTRFTAEAEMLAREIPDSAVVSADTTKSDRERILAEFKAGKIKVVANVGVLTTGFDYPELDTVVLCRPTMSLSLYYQMVGRVIRPCPGKNGWVIDLCGNIRTFGKVEDLRVEQPEKDKWCIKSNGKQLTNVIL</sequence>
<keyword evidence="3" id="KW-0067">ATP-binding</keyword>
<feature type="domain" description="Helicase C-terminal" evidence="2">
    <location>
        <begin position="226"/>
        <end position="381"/>
    </location>
</feature>
<dbReference type="SMART" id="SM00490">
    <property type="entry name" value="HELICc"/>
    <property type="match status" value="1"/>
</dbReference>
<dbReference type="SMART" id="SM00487">
    <property type="entry name" value="DEXDc"/>
    <property type="match status" value="1"/>
</dbReference>
<accession>A0A395VCJ4</accession>